<dbReference type="OrthoDB" id="1082996at2"/>
<evidence type="ECO:0000259" key="2">
    <source>
        <dbReference type="Pfam" id="PF12849"/>
    </source>
</evidence>
<dbReference type="Pfam" id="PF12849">
    <property type="entry name" value="PBP_like_2"/>
    <property type="match status" value="1"/>
</dbReference>
<sequence>MNNCLTITIILIVLSSMLSCSNGTRDRHANANETISISGAFALYPMVIQWSQDFKAKHPEVRFNISAGGAGKGIADVLSDMVDIGMVSRDVHPEEYEQGGYLINVANDAVVATFNANNPVADQILKRGMTKDEFISIFLKGKINRWNQLKGVQSDYDMHVYVRSDAAGAAETWAKFLEASQEDLLGIGVFGDPGQAQAIMRDPLSIGFSNLNYVYSLKDRKPQPNVMIIPIDWNNNGKVDAQESFYQNLDSLNQAIDDGRYPAPPARTLGLLFHGKPKSKMLISFLRYILSAEGQARLPENGYVSLNKKTVEQELAKIK</sequence>
<protein>
    <submittedName>
        <fullName evidence="3">Phosphate transport system substrate-binding protein</fullName>
    </submittedName>
</protein>
<feature type="domain" description="PBP" evidence="2">
    <location>
        <begin position="28"/>
        <end position="293"/>
    </location>
</feature>
<evidence type="ECO:0000313" key="4">
    <source>
        <dbReference type="Proteomes" id="UP000199421"/>
    </source>
</evidence>
<accession>A0A1H7QW38</accession>
<dbReference type="SUPFAM" id="SSF53850">
    <property type="entry name" value="Periplasmic binding protein-like II"/>
    <property type="match status" value="1"/>
</dbReference>
<dbReference type="PANTHER" id="PTHR30570:SF1">
    <property type="entry name" value="PHOSPHATE-BINDING PROTEIN PSTS"/>
    <property type="match status" value="1"/>
</dbReference>
<evidence type="ECO:0000313" key="3">
    <source>
        <dbReference type="EMBL" id="SEL51948.1"/>
    </source>
</evidence>
<keyword evidence="1" id="KW-0732">Signal</keyword>
<dbReference type="InterPro" id="IPR050811">
    <property type="entry name" value="Phosphate_ABC_transporter"/>
</dbReference>
<reference evidence="4" key="1">
    <citation type="submission" date="2016-10" db="EMBL/GenBank/DDBJ databases">
        <authorList>
            <person name="Varghese N."/>
            <person name="Submissions S."/>
        </authorList>
    </citation>
    <scope>NUCLEOTIDE SEQUENCE [LARGE SCALE GENOMIC DNA]</scope>
    <source>
        <strain evidence="4">DSM 18733</strain>
    </source>
</reference>
<dbReference type="InterPro" id="IPR024370">
    <property type="entry name" value="PBP_domain"/>
</dbReference>
<dbReference type="EMBL" id="FOAF01000002">
    <property type="protein sequence ID" value="SEL51948.1"/>
    <property type="molecule type" value="Genomic_DNA"/>
</dbReference>
<dbReference type="RefSeq" id="WP_093325195.1">
    <property type="nucleotide sequence ID" value="NZ_FOAF01000002.1"/>
</dbReference>
<name>A0A1H7QW38_OLID1</name>
<keyword evidence="4" id="KW-1185">Reference proteome</keyword>
<dbReference type="STRING" id="407022.SAMN05661044_02741"/>
<dbReference type="AlphaFoldDB" id="A0A1H7QW38"/>
<organism evidence="3 4">
    <name type="scientific">Olivibacter domesticus</name>
    <name type="common">Pseudosphingobacterium domesticum</name>
    <dbReference type="NCBI Taxonomy" id="407022"/>
    <lineage>
        <taxon>Bacteria</taxon>
        <taxon>Pseudomonadati</taxon>
        <taxon>Bacteroidota</taxon>
        <taxon>Sphingobacteriia</taxon>
        <taxon>Sphingobacteriales</taxon>
        <taxon>Sphingobacteriaceae</taxon>
        <taxon>Olivibacter</taxon>
    </lineage>
</organism>
<dbReference type="PANTHER" id="PTHR30570">
    <property type="entry name" value="PERIPLASMIC PHOSPHATE BINDING COMPONENT OF PHOSPHATE ABC TRANSPORTER"/>
    <property type="match status" value="1"/>
</dbReference>
<dbReference type="Proteomes" id="UP000199421">
    <property type="component" value="Unassembled WGS sequence"/>
</dbReference>
<evidence type="ECO:0000256" key="1">
    <source>
        <dbReference type="ARBA" id="ARBA00022729"/>
    </source>
</evidence>
<gene>
    <name evidence="3" type="ORF">SAMN05661044_02741</name>
</gene>
<dbReference type="Gene3D" id="3.40.190.10">
    <property type="entry name" value="Periplasmic binding protein-like II"/>
    <property type="match status" value="2"/>
</dbReference>
<proteinExistence type="predicted"/>